<feature type="region of interest" description="Disordered" evidence="1">
    <location>
        <begin position="212"/>
        <end position="290"/>
    </location>
</feature>
<evidence type="ECO:0000313" key="4">
    <source>
        <dbReference type="Proteomes" id="UP001498421"/>
    </source>
</evidence>
<feature type="compositionally biased region" description="Polar residues" evidence="1">
    <location>
        <begin position="236"/>
        <end position="247"/>
    </location>
</feature>
<dbReference type="PANTHER" id="PTHR46467">
    <property type="entry name" value="TETHER CONTAINING UBX DOMAIN FOR GLUT4"/>
    <property type="match status" value="1"/>
</dbReference>
<dbReference type="InterPro" id="IPR029071">
    <property type="entry name" value="Ubiquitin-like_domsf"/>
</dbReference>
<dbReference type="Pfam" id="PF11470">
    <property type="entry name" value="TUG-UBL1"/>
    <property type="match status" value="1"/>
</dbReference>
<proteinExistence type="predicted"/>
<organism evidence="3 4">
    <name type="scientific">Neonectria magnoliae</name>
    <dbReference type="NCBI Taxonomy" id="2732573"/>
    <lineage>
        <taxon>Eukaryota</taxon>
        <taxon>Fungi</taxon>
        <taxon>Dikarya</taxon>
        <taxon>Ascomycota</taxon>
        <taxon>Pezizomycotina</taxon>
        <taxon>Sordariomycetes</taxon>
        <taxon>Hypocreomycetidae</taxon>
        <taxon>Hypocreales</taxon>
        <taxon>Nectriaceae</taxon>
        <taxon>Neonectria</taxon>
    </lineage>
</organism>
<comment type="caution">
    <text evidence="3">The sequence shown here is derived from an EMBL/GenBank/DDBJ whole genome shotgun (WGS) entry which is preliminary data.</text>
</comment>
<gene>
    <name evidence="3" type="ORF">QQZ08_011329</name>
</gene>
<dbReference type="InterPro" id="IPR021569">
    <property type="entry name" value="TUG-UBL1"/>
</dbReference>
<keyword evidence="4" id="KW-1185">Reference proteome</keyword>
<feature type="region of interest" description="Disordered" evidence="1">
    <location>
        <begin position="457"/>
        <end position="512"/>
    </location>
</feature>
<evidence type="ECO:0000259" key="2">
    <source>
        <dbReference type="Pfam" id="PF11470"/>
    </source>
</evidence>
<feature type="domain" description="TUG ubiquitin-like" evidence="2">
    <location>
        <begin position="8"/>
        <end position="71"/>
    </location>
</feature>
<dbReference type="SUPFAM" id="SSF54236">
    <property type="entry name" value="Ubiquitin-like"/>
    <property type="match status" value="2"/>
</dbReference>
<accession>A0ABR1HAX9</accession>
<feature type="compositionally biased region" description="Basic and acidic residues" evidence="1">
    <location>
        <begin position="253"/>
        <end position="267"/>
    </location>
</feature>
<dbReference type="Gene3D" id="3.10.20.90">
    <property type="entry name" value="Phosphatidylinositol 3-kinase Catalytic Subunit, Chain A, domain 1"/>
    <property type="match status" value="1"/>
</dbReference>
<protein>
    <recommendedName>
        <fullName evidence="2">TUG ubiquitin-like domain-containing protein</fullName>
    </recommendedName>
</protein>
<dbReference type="Proteomes" id="UP001498421">
    <property type="component" value="Unassembled WGS sequence"/>
</dbReference>
<dbReference type="EMBL" id="JAZAVK010000170">
    <property type="protein sequence ID" value="KAK7418226.1"/>
    <property type="molecule type" value="Genomic_DNA"/>
</dbReference>
<feature type="compositionally biased region" description="Basic residues" evidence="1">
    <location>
        <begin position="501"/>
        <end position="512"/>
    </location>
</feature>
<evidence type="ECO:0000256" key="1">
    <source>
        <dbReference type="SAM" id="MobiDB-lite"/>
    </source>
</evidence>
<name>A0ABR1HAX9_9HYPO</name>
<reference evidence="3 4" key="1">
    <citation type="journal article" date="2025" name="Microbiol. Resour. Announc.">
        <title>Draft genome sequences for Neonectria magnoliae and Neonectria punicea, canker pathogens of Liriodendron tulipifera and Acer saccharum in West Virginia.</title>
        <authorList>
            <person name="Petronek H.M."/>
            <person name="Kasson M.T."/>
            <person name="Metheny A.M."/>
            <person name="Stauder C.M."/>
            <person name="Lovett B."/>
            <person name="Lynch S.C."/>
            <person name="Garnas J.R."/>
            <person name="Kasson L.R."/>
            <person name="Stajich J.E."/>
        </authorList>
    </citation>
    <scope>NUCLEOTIDE SEQUENCE [LARGE SCALE GENOMIC DNA]</scope>
    <source>
        <strain evidence="3 4">NRRL 64651</strain>
    </source>
</reference>
<dbReference type="CDD" id="cd16105">
    <property type="entry name" value="Ubl_ASPSCR1_like"/>
    <property type="match status" value="1"/>
</dbReference>
<dbReference type="PANTHER" id="PTHR46467:SF1">
    <property type="entry name" value="TETHER CONTAINING UBX DOMAIN FOR GLUT4"/>
    <property type="match status" value="1"/>
</dbReference>
<evidence type="ECO:0000313" key="3">
    <source>
        <dbReference type="EMBL" id="KAK7418226.1"/>
    </source>
</evidence>
<sequence>MASHVVVIATDLRRTTVKVNPGTYLTDVLQQACSKLNLSSDRYLIKHRQKQVDLSVPFRASGLIPGAKLELVQKSNTPSAIQVALQVPQPEAREIPGGRLIEKFPSDLSLWKVLRQFESGQASNGRNINITARGVAQTTSGSGSGGGQLYYEIPVLNIMGRELASFTDFQRTLSQLGYNSGSVLIRLSYRQTDQTLFDAMAEIGQFFNTEAEVEAGEEDTTAQPDASEKAADEPAQDTSDTPMSEPQTAPADDPSHDQEPLEQEERSSPSNDQPPNQHAMDIDNPQQRDPLQPVSVYLAPSGTVPAAALAAVNEADYTPSIAHAQIHQARLQQYSRNKRLPSDKELEEKAAAEATRIAAIKSIIVKVRFPDNTSSDWEVSPSETGRFLYDAVRHVMADDGQSFHLVLPGTKTVIKNDDKPSNSLISAYKISGPTLINLVWDDGVPASVRKQPFLKSNVAQQGQQVKVPEPPLVTDDKDNGQAVPKPQQSEQGEGSGDKIGKKIPKWLKLGKK</sequence>